<feature type="compositionally biased region" description="Polar residues" evidence="1">
    <location>
        <begin position="45"/>
        <end position="55"/>
    </location>
</feature>
<dbReference type="EMBL" id="MLYV02001019">
    <property type="protein sequence ID" value="PSR74104.1"/>
    <property type="molecule type" value="Genomic_DNA"/>
</dbReference>
<dbReference type="Proteomes" id="UP000186601">
    <property type="component" value="Unassembled WGS sequence"/>
</dbReference>
<sequence>MRIQAHTEHDISGTDEDDIEVIAKATTSCSDPIESSSAPCGEISGKSSWGASKRTTSTKRLDTQLVHGYEPRGVD</sequence>
<evidence type="ECO:0000313" key="3">
    <source>
        <dbReference type="Proteomes" id="UP000186601"/>
    </source>
</evidence>
<protein>
    <submittedName>
        <fullName evidence="2">Uncharacterized protein</fullName>
    </submittedName>
</protein>
<keyword evidence="3" id="KW-1185">Reference proteome</keyword>
<name>A0A2R6NNT1_9APHY</name>
<feature type="compositionally biased region" description="Polar residues" evidence="1">
    <location>
        <begin position="28"/>
        <end position="38"/>
    </location>
</feature>
<accession>A0A2R6NNT1</accession>
<organism evidence="2 3">
    <name type="scientific">Hermanssonia centrifuga</name>
    <dbReference type="NCBI Taxonomy" id="98765"/>
    <lineage>
        <taxon>Eukaryota</taxon>
        <taxon>Fungi</taxon>
        <taxon>Dikarya</taxon>
        <taxon>Basidiomycota</taxon>
        <taxon>Agaricomycotina</taxon>
        <taxon>Agaricomycetes</taxon>
        <taxon>Polyporales</taxon>
        <taxon>Meruliaceae</taxon>
        <taxon>Hermanssonia</taxon>
    </lineage>
</organism>
<feature type="region of interest" description="Disordered" evidence="1">
    <location>
        <begin position="28"/>
        <end position="75"/>
    </location>
</feature>
<comment type="caution">
    <text evidence="2">The sequence shown here is derived from an EMBL/GenBank/DDBJ whole genome shotgun (WGS) entry which is preliminary data.</text>
</comment>
<dbReference type="AlphaFoldDB" id="A0A2R6NNT1"/>
<gene>
    <name evidence="2" type="ORF">PHLCEN_2v10060</name>
</gene>
<proteinExistence type="predicted"/>
<evidence type="ECO:0000313" key="2">
    <source>
        <dbReference type="EMBL" id="PSR74104.1"/>
    </source>
</evidence>
<evidence type="ECO:0000256" key="1">
    <source>
        <dbReference type="SAM" id="MobiDB-lite"/>
    </source>
</evidence>
<reference evidence="2 3" key="1">
    <citation type="submission" date="2018-02" db="EMBL/GenBank/DDBJ databases">
        <title>Genome sequence of the basidiomycete white-rot fungus Phlebia centrifuga.</title>
        <authorList>
            <person name="Granchi Z."/>
            <person name="Peng M."/>
            <person name="de Vries R.P."/>
            <person name="Hilden K."/>
            <person name="Makela M.R."/>
            <person name="Grigoriev I."/>
            <person name="Riley R."/>
        </authorList>
    </citation>
    <scope>NUCLEOTIDE SEQUENCE [LARGE SCALE GENOMIC DNA]</scope>
    <source>
        <strain evidence="2 3">FBCC195</strain>
    </source>
</reference>